<dbReference type="GO" id="GO:0005525">
    <property type="term" value="F:GTP binding"/>
    <property type="evidence" value="ECO:0007669"/>
    <property type="project" value="UniProtKB-KW"/>
</dbReference>
<protein>
    <submittedName>
        <fullName evidence="6">Iron-only hydrogenase maturation protein HydF</fullName>
    </submittedName>
</protein>
<proteinExistence type="predicted"/>
<dbReference type="RefSeq" id="WP_079589429.1">
    <property type="nucleotide sequence ID" value="NZ_FUYN01000003.1"/>
</dbReference>
<evidence type="ECO:0000259" key="5">
    <source>
        <dbReference type="Pfam" id="PF18133"/>
    </source>
</evidence>
<dbReference type="CDD" id="cd00880">
    <property type="entry name" value="Era_like"/>
    <property type="match status" value="1"/>
</dbReference>
<keyword evidence="2" id="KW-0342">GTP-binding</keyword>
<evidence type="ECO:0000313" key="6">
    <source>
        <dbReference type="EMBL" id="SKB45364.1"/>
    </source>
</evidence>
<dbReference type="Gene3D" id="3.40.50.300">
    <property type="entry name" value="P-loop containing nucleotide triphosphate hydrolases"/>
    <property type="match status" value="1"/>
</dbReference>
<feature type="domain" description="Hydrogen maturase F dimerization" evidence="4">
    <location>
        <begin position="176"/>
        <end position="273"/>
    </location>
</feature>
<evidence type="ECO:0000256" key="1">
    <source>
        <dbReference type="ARBA" id="ARBA00022741"/>
    </source>
</evidence>
<dbReference type="GO" id="GO:0002098">
    <property type="term" value="P:tRNA wobble uridine modification"/>
    <property type="evidence" value="ECO:0007669"/>
    <property type="project" value="TreeGrafter"/>
</dbReference>
<feature type="domain" description="Hydrogen maturase F tetramerization" evidence="5">
    <location>
        <begin position="276"/>
        <end position="393"/>
    </location>
</feature>
<dbReference type="NCBIfam" id="TIGR00231">
    <property type="entry name" value="small_GTP"/>
    <property type="match status" value="1"/>
</dbReference>
<dbReference type="SUPFAM" id="SSF52540">
    <property type="entry name" value="P-loop containing nucleoside triphosphate hydrolases"/>
    <property type="match status" value="1"/>
</dbReference>
<evidence type="ECO:0000259" key="3">
    <source>
        <dbReference type="Pfam" id="PF01926"/>
    </source>
</evidence>
<accession>A0A1T5BDK7</accession>
<dbReference type="GO" id="GO:0005737">
    <property type="term" value="C:cytoplasm"/>
    <property type="evidence" value="ECO:0007669"/>
    <property type="project" value="TreeGrafter"/>
</dbReference>
<dbReference type="EMBL" id="FUYN01000003">
    <property type="protein sequence ID" value="SKB45364.1"/>
    <property type="molecule type" value="Genomic_DNA"/>
</dbReference>
<dbReference type="InterPro" id="IPR041606">
    <property type="entry name" value="HydF_dimer"/>
</dbReference>
<dbReference type="Proteomes" id="UP000243406">
    <property type="component" value="Unassembled WGS sequence"/>
</dbReference>
<dbReference type="AlphaFoldDB" id="A0A1T5BDK7"/>
<name>A0A1T5BDK7_9FIRM</name>
<evidence type="ECO:0000259" key="4">
    <source>
        <dbReference type="Pfam" id="PF18128"/>
    </source>
</evidence>
<dbReference type="InterPro" id="IPR006073">
    <property type="entry name" value="GTP-bd"/>
</dbReference>
<dbReference type="Pfam" id="PF18133">
    <property type="entry name" value="HydF_tetramer"/>
    <property type="match status" value="1"/>
</dbReference>
<organism evidence="6 7">
    <name type="scientific">Acetoanaerobium noterae</name>
    <dbReference type="NCBI Taxonomy" id="745369"/>
    <lineage>
        <taxon>Bacteria</taxon>
        <taxon>Bacillati</taxon>
        <taxon>Bacillota</taxon>
        <taxon>Clostridia</taxon>
        <taxon>Peptostreptococcales</taxon>
        <taxon>Filifactoraceae</taxon>
        <taxon>Acetoanaerobium</taxon>
    </lineage>
</organism>
<dbReference type="InterPro" id="IPR040644">
    <property type="entry name" value="HydF_tetramer"/>
</dbReference>
<dbReference type="Gene3D" id="3.40.50.11420">
    <property type="match status" value="1"/>
</dbReference>
<keyword evidence="1" id="KW-0547">Nucleotide-binding</keyword>
<dbReference type="Pfam" id="PF18128">
    <property type="entry name" value="HydF_dimer"/>
    <property type="match status" value="1"/>
</dbReference>
<dbReference type="OrthoDB" id="9811338at2"/>
<gene>
    <name evidence="6" type="ORF">SAMN02745120_1561</name>
</gene>
<dbReference type="Gene3D" id="3.40.50.11410">
    <property type="match status" value="1"/>
</dbReference>
<dbReference type="InterPro" id="IPR023873">
    <property type="entry name" value="FeFe-hyd_GTPase_HydF"/>
</dbReference>
<dbReference type="InterPro" id="IPR005225">
    <property type="entry name" value="Small_GTP-bd"/>
</dbReference>
<sequence length="398" mass="44860">MNTTPSGNRTHIGIFGKRNAGKSSLLNAITEQKVSLVSDIGGTTTDPVKKAMELLPYGPVLFIDTAGLDDVGVLGELRKNRAKEMFTQIDFALIVHDINDIDKEFESELLREFKRFSVSYMIVINKLDSADEKTKKQIQETYPEAFFLSTSKREDVLDFKKALINKLSKKMEEETIIGDLLPYGSHVVLVVPIDSEAPKGRIILPQVQLIRDALDHGIICHVVRDTELSDTLERLDKVDLVVTDSQAFQEVSKIVPEEIPLTSFSILFARQKGDLKTFYDGIKVIESLPPDARILMAEICTHNTSHEDIGRYKIPALLKRNLGESLRFEFFQGNEYPQDVSNYDLVVHCGGCMMTKKQMNNRLNLLNQVAVPVTNYGVLLAWGARILERSMKPFKNEL</sequence>
<keyword evidence="7" id="KW-1185">Reference proteome</keyword>
<dbReference type="PANTHER" id="PTHR42714:SF6">
    <property type="entry name" value="TRANSLATION INITIATION FACTOR IF-2"/>
    <property type="match status" value="1"/>
</dbReference>
<dbReference type="NCBIfam" id="TIGR03918">
    <property type="entry name" value="GTP_HydF"/>
    <property type="match status" value="1"/>
</dbReference>
<evidence type="ECO:0000256" key="2">
    <source>
        <dbReference type="ARBA" id="ARBA00023134"/>
    </source>
</evidence>
<dbReference type="Pfam" id="PF01926">
    <property type="entry name" value="MMR_HSR1"/>
    <property type="match status" value="1"/>
</dbReference>
<dbReference type="PANTHER" id="PTHR42714">
    <property type="entry name" value="TRNA MODIFICATION GTPASE GTPBP3"/>
    <property type="match status" value="1"/>
</dbReference>
<feature type="domain" description="G" evidence="3">
    <location>
        <begin position="11"/>
        <end position="126"/>
    </location>
</feature>
<dbReference type="InterPro" id="IPR027417">
    <property type="entry name" value="P-loop_NTPase"/>
</dbReference>
<evidence type="ECO:0000313" key="7">
    <source>
        <dbReference type="Proteomes" id="UP000243406"/>
    </source>
</evidence>
<reference evidence="7" key="1">
    <citation type="submission" date="2017-02" db="EMBL/GenBank/DDBJ databases">
        <authorList>
            <person name="Varghese N."/>
            <person name="Submissions S."/>
        </authorList>
    </citation>
    <scope>NUCLEOTIDE SEQUENCE [LARGE SCALE GENOMIC DNA]</scope>
    <source>
        <strain evidence="7">ATCC 35199</strain>
    </source>
</reference>
<dbReference type="GO" id="GO:0030488">
    <property type="term" value="P:tRNA methylation"/>
    <property type="evidence" value="ECO:0007669"/>
    <property type="project" value="TreeGrafter"/>
</dbReference>